<protein>
    <submittedName>
        <fullName evidence="1">Uncharacterized protein</fullName>
    </submittedName>
</protein>
<proteinExistence type="predicted"/>
<keyword evidence="2" id="KW-1185">Reference proteome</keyword>
<accession>A0A3Q9FRX4</accession>
<dbReference type="EMBL" id="CP034563">
    <property type="protein sequence ID" value="AZQ64658.1"/>
    <property type="molecule type" value="Genomic_DNA"/>
</dbReference>
<evidence type="ECO:0000313" key="2">
    <source>
        <dbReference type="Proteomes" id="UP000267268"/>
    </source>
</evidence>
<evidence type="ECO:0000313" key="1">
    <source>
        <dbReference type="EMBL" id="AZQ64658.1"/>
    </source>
</evidence>
<reference evidence="1 2" key="1">
    <citation type="submission" date="2018-12" db="EMBL/GenBank/DDBJ databases">
        <title>Flammeovirga pectinis sp. nov., isolated from the gut of the Korean scallop, Patinopecten yessoensis.</title>
        <authorList>
            <person name="Bae J.-W."/>
            <person name="Jeong Y.-S."/>
            <person name="Kang W."/>
        </authorList>
    </citation>
    <scope>NUCLEOTIDE SEQUENCE [LARGE SCALE GENOMIC DNA]</scope>
    <source>
        <strain evidence="1 2">L12M1</strain>
    </source>
</reference>
<dbReference type="Gene3D" id="2.60.120.260">
    <property type="entry name" value="Galactose-binding domain-like"/>
    <property type="match status" value="1"/>
</dbReference>
<organism evidence="1 2">
    <name type="scientific">Flammeovirga pectinis</name>
    <dbReference type="NCBI Taxonomy" id="2494373"/>
    <lineage>
        <taxon>Bacteria</taxon>
        <taxon>Pseudomonadati</taxon>
        <taxon>Bacteroidota</taxon>
        <taxon>Cytophagia</taxon>
        <taxon>Cytophagales</taxon>
        <taxon>Flammeovirgaceae</taxon>
        <taxon>Flammeovirga</taxon>
    </lineage>
</organism>
<dbReference type="AlphaFoldDB" id="A0A3Q9FRX4"/>
<dbReference type="Proteomes" id="UP000267268">
    <property type="component" value="Chromosome 2"/>
</dbReference>
<gene>
    <name evidence="1" type="ORF">EI427_20760</name>
</gene>
<dbReference type="RefSeq" id="WP_126618571.1">
    <property type="nucleotide sequence ID" value="NZ_CP034563.1"/>
</dbReference>
<name>A0A3Q9FRX4_9BACT</name>
<sequence length="97" mass="10906">MVNQLQLTVLLILIVLQTTFANSFLQETEAESTTFSDEIELADRVNASGGSFIKLTGEESLSCTILDVPEDGDYDFRIFYFNGSKEQSFFYAINTNE</sequence>
<dbReference type="KEGG" id="fll:EI427_20760"/>